<proteinExistence type="predicted"/>
<evidence type="ECO:0000256" key="2">
    <source>
        <dbReference type="SAM" id="MobiDB-lite"/>
    </source>
</evidence>
<gene>
    <name evidence="4" type="ORF">NliqN6_4779</name>
</gene>
<keyword evidence="1" id="KW-0862">Zinc</keyword>
<dbReference type="PROSITE" id="PS00028">
    <property type="entry name" value="ZINC_FINGER_C2H2_1"/>
    <property type="match status" value="1"/>
</dbReference>
<dbReference type="PANTHER" id="PTHR36167:SF3">
    <property type="entry name" value="C2H2 FINGER DOMAIN TRANSCRIPTION FACTOR (EUROFUNG)-RELATED"/>
    <property type="match status" value="1"/>
</dbReference>
<feature type="region of interest" description="Disordered" evidence="2">
    <location>
        <begin position="454"/>
        <end position="491"/>
    </location>
</feature>
<feature type="region of interest" description="Disordered" evidence="2">
    <location>
        <begin position="128"/>
        <end position="169"/>
    </location>
</feature>
<dbReference type="InterPro" id="IPR013087">
    <property type="entry name" value="Znf_C2H2_type"/>
</dbReference>
<feature type="compositionally biased region" description="Low complexity" evidence="2">
    <location>
        <begin position="89"/>
        <end position="101"/>
    </location>
</feature>
<keyword evidence="5" id="KW-1185">Reference proteome</keyword>
<feature type="compositionally biased region" description="Low complexity" evidence="2">
    <location>
        <begin position="140"/>
        <end position="169"/>
    </location>
</feature>
<feature type="region of interest" description="Disordered" evidence="2">
    <location>
        <begin position="345"/>
        <end position="366"/>
    </location>
</feature>
<comment type="caution">
    <text evidence="4">The sequence shown here is derived from an EMBL/GenBank/DDBJ whole genome shotgun (WGS) entry which is preliminary data.</text>
</comment>
<dbReference type="PANTHER" id="PTHR36167">
    <property type="entry name" value="C2H2 FINGER DOMAIN TRANSCRIPTION FACTOR (EUROFUNG)-RELATED"/>
    <property type="match status" value="1"/>
</dbReference>
<feature type="region of interest" description="Disordered" evidence="2">
    <location>
        <begin position="1"/>
        <end position="49"/>
    </location>
</feature>
<evidence type="ECO:0000259" key="3">
    <source>
        <dbReference type="PROSITE" id="PS50157"/>
    </source>
</evidence>
<dbReference type="OrthoDB" id="1939603at2759"/>
<reference evidence="4" key="1">
    <citation type="submission" date="2020-07" db="EMBL/GenBank/DDBJ databases">
        <title>Draft Genome Sequence of a Deep-Sea Yeast, Naganishia (Cryptococcus) liquefaciens strain N6.</title>
        <authorList>
            <person name="Han Y.W."/>
            <person name="Kajitani R."/>
            <person name="Morimoto H."/>
            <person name="Parhat M."/>
            <person name="Tsubouchi H."/>
            <person name="Bakenova O."/>
            <person name="Ogata M."/>
            <person name="Argunhan B."/>
            <person name="Aoki R."/>
            <person name="Kajiwara S."/>
            <person name="Itoh T."/>
            <person name="Iwasaki H."/>
        </authorList>
    </citation>
    <scope>NUCLEOTIDE SEQUENCE</scope>
    <source>
        <strain evidence="4">N6</strain>
    </source>
</reference>
<evidence type="ECO:0000256" key="1">
    <source>
        <dbReference type="PROSITE-ProRule" id="PRU00042"/>
    </source>
</evidence>
<accession>A0A8H3YHN8</accession>
<dbReference type="Proteomes" id="UP000620104">
    <property type="component" value="Unassembled WGS sequence"/>
</dbReference>
<feature type="domain" description="C2H2-type" evidence="3">
    <location>
        <begin position="581"/>
        <end position="612"/>
    </location>
</feature>
<evidence type="ECO:0000313" key="4">
    <source>
        <dbReference type="EMBL" id="GHJ88377.1"/>
    </source>
</evidence>
<feature type="compositionally biased region" description="Low complexity" evidence="2">
    <location>
        <begin position="20"/>
        <end position="37"/>
    </location>
</feature>
<sequence>MFSNAYSGPHQPELDPALTQPDPAAVASADSASMMMAHHQHQIGHKGLVDDPQYALPPISQDFARPSLSETRRPATSAGVLQHLITNQNQSNGASGSSVANESPEIGTHGGDAEYDAATDIGQADHAYSNLGGMINSMSHPHQAHTQAQQHQQQQHHQPHPQHQQHQMHFQYQNRPDLRAQNSGYAVALPPISHDFARPTTSETRRPATSAGILQRSMAPGTFGAMSAFSSLDAQRRASIGLGTINEHQTSVTPQPQQQAPLSGTTTAHQSSGYGMTPAQATYAHALEQHARRQSDLASSHNPTGYNGMFAHSIDGIDPNLTGMLNYMDITRRFSVPTLTTLPLNRPSSSADAAPSTGQSALTSARNMNSVRFNNPVKMETAGGVVDGYDTRPGSSGGPIFPTDYRIGLHGGFDPSTGTPNGFFPGTGDMTPQQQHQLYTLHSAASGVFPSAGPYSSAGMPDHRNGSYSSVSLDSTRHDSLTESSRNPSLPDIYLQNRRMSMDAVAAAAAASRNPSVADIYLHQHLQRRPSTGGSGIHSTTLADAAAHQMGLLGHTHEEPASGPVHKKRPRRKFDQIERLYLCGYEGCNKSYGTLNHLNAHVSMQKHGEKRRPEEFKEIRAAWRKRKKEEAKEVAEHHAVVHGGSHHPLDIERLEKDAYEAQGKWLAH</sequence>
<dbReference type="AlphaFoldDB" id="A0A8H3YHN8"/>
<name>A0A8H3YHN8_9TREE</name>
<keyword evidence="1" id="KW-0863">Zinc-finger</keyword>
<evidence type="ECO:0000313" key="5">
    <source>
        <dbReference type="Proteomes" id="UP000620104"/>
    </source>
</evidence>
<dbReference type="GO" id="GO:0008270">
    <property type="term" value="F:zinc ion binding"/>
    <property type="evidence" value="ECO:0007669"/>
    <property type="project" value="UniProtKB-KW"/>
</dbReference>
<dbReference type="InterPro" id="IPR039327">
    <property type="entry name" value="CON7-like"/>
</dbReference>
<organism evidence="4 5">
    <name type="scientific">Naganishia liquefaciens</name>
    <dbReference type="NCBI Taxonomy" id="104408"/>
    <lineage>
        <taxon>Eukaryota</taxon>
        <taxon>Fungi</taxon>
        <taxon>Dikarya</taxon>
        <taxon>Basidiomycota</taxon>
        <taxon>Agaricomycotina</taxon>
        <taxon>Tremellomycetes</taxon>
        <taxon>Filobasidiales</taxon>
        <taxon>Filobasidiaceae</taxon>
        <taxon>Naganishia</taxon>
    </lineage>
</organism>
<keyword evidence="1" id="KW-0479">Metal-binding</keyword>
<protein>
    <recommendedName>
        <fullName evidence="3">C2H2-type domain-containing protein</fullName>
    </recommendedName>
</protein>
<dbReference type="GO" id="GO:0006355">
    <property type="term" value="P:regulation of DNA-templated transcription"/>
    <property type="evidence" value="ECO:0007669"/>
    <property type="project" value="InterPro"/>
</dbReference>
<feature type="region of interest" description="Disordered" evidence="2">
    <location>
        <begin position="250"/>
        <end position="272"/>
    </location>
</feature>
<dbReference type="PROSITE" id="PS50157">
    <property type="entry name" value="ZINC_FINGER_C2H2_2"/>
    <property type="match status" value="1"/>
</dbReference>
<feature type="region of interest" description="Disordered" evidence="2">
    <location>
        <begin position="89"/>
        <end position="115"/>
    </location>
</feature>
<dbReference type="EMBL" id="BLZA01000030">
    <property type="protein sequence ID" value="GHJ88377.1"/>
    <property type="molecule type" value="Genomic_DNA"/>
</dbReference>